<dbReference type="AlphaFoldDB" id="A0A2W1BVF7"/>
<keyword evidence="3" id="KW-1185">Reference proteome</keyword>
<gene>
    <name evidence="2" type="primary">HaOG205717</name>
    <name evidence="2" type="ORF">B5X24_HaOG205717</name>
</gene>
<evidence type="ECO:0000313" key="3">
    <source>
        <dbReference type="Proteomes" id="UP000249218"/>
    </source>
</evidence>
<reference evidence="2 3" key="1">
    <citation type="journal article" date="2017" name="BMC Biol.">
        <title>Genomic innovations, transcriptional plasticity and gene loss underlying the evolution and divergence of two highly polyphagous and invasive Helicoverpa pest species.</title>
        <authorList>
            <person name="Pearce S.L."/>
            <person name="Clarke D.F."/>
            <person name="East P.D."/>
            <person name="Elfekih S."/>
            <person name="Gordon K.H."/>
            <person name="Jermiin L.S."/>
            <person name="McGaughran A."/>
            <person name="Oakeshott J.G."/>
            <person name="Papanikolaou A."/>
            <person name="Perera O.P."/>
            <person name="Rane R.V."/>
            <person name="Richards S."/>
            <person name="Tay W.T."/>
            <person name="Walsh T.K."/>
            <person name="Anderson A."/>
            <person name="Anderson C.J."/>
            <person name="Asgari S."/>
            <person name="Board P.G."/>
            <person name="Bretschneider A."/>
            <person name="Campbell P.M."/>
            <person name="Chertemps T."/>
            <person name="Christeller J.T."/>
            <person name="Coppin C.W."/>
            <person name="Downes S.J."/>
            <person name="Duan G."/>
            <person name="Farnsworth C.A."/>
            <person name="Good R.T."/>
            <person name="Han L.B."/>
            <person name="Han Y.C."/>
            <person name="Hatje K."/>
            <person name="Horne I."/>
            <person name="Huang Y.P."/>
            <person name="Hughes D.S."/>
            <person name="Jacquin-Joly E."/>
            <person name="James W."/>
            <person name="Jhangiani S."/>
            <person name="Kollmar M."/>
            <person name="Kuwar S.S."/>
            <person name="Li S."/>
            <person name="Liu N.Y."/>
            <person name="Maibeche M.T."/>
            <person name="Miller J.R."/>
            <person name="Montagne N."/>
            <person name="Perry T."/>
            <person name="Qu J."/>
            <person name="Song S.V."/>
            <person name="Sutton G.G."/>
            <person name="Vogel H."/>
            <person name="Walenz B.P."/>
            <person name="Xu W."/>
            <person name="Zhang H.J."/>
            <person name="Zou Z."/>
            <person name="Batterham P."/>
            <person name="Edwards O.R."/>
            <person name="Feyereisen R."/>
            <person name="Gibbs R.A."/>
            <person name="Heckel D.G."/>
            <person name="McGrath A."/>
            <person name="Robin C."/>
            <person name="Scherer S.E."/>
            <person name="Worley K.C."/>
            <person name="Wu Y.D."/>
        </authorList>
    </citation>
    <scope>NUCLEOTIDE SEQUENCE [LARGE SCALE GENOMIC DNA]</scope>
    <source>
        <strain evidence="2">Harm_GR_Male_#8</strain>
        <tissue evidence="2">Whole organism</tissue>
    </source>
</reference>
<organism evidence="2 3">
    <name type="scientific">Helicoverpa armigera</name>
    <name type="common">Cotton bollworm</name>
    <name type="synonym">Heliothis armigera</name>
    <dbReference type="NCBI Taxonomy" id="29058"/>
    <lineage>
        <taxon>Eukaryota</taxon>
        <taxon>Metazoa</taxon>
        <taxon>Ecdysozoa</taxon>
        <taxon>Arthropoda</taxon>
        <taxon>Hexapoda</taxon>
        <taxon>Insecta</taxon>
        <taxon>Pterygota</taxon>
        <taxon>Neoptera</taxon>
        <taxon>Endopterygota</taxon>
        <taxon>Lepidoptera</taxon>
        <taxon>Glossata</taxon>
        <taxon>Ditrysia</taxon>
        <taxon>Noctuoidea</taxon>
        <taxon>Noctuidae</taxon>
        <taxon>Heliothinae</taxon>
        <taxon>Helicoverpa</taxon>
    </lineage>
</organism>
<sequence length="118" mass="12684">MKVRSPSLKEVDIVELVKFDGELECGLQVGHGVCEQQARARAARRAMPRPLPGRGAHGAAHRIRGTARTALHDHTRLASSTRAPDHAPAGTDVRRAVPEPGIHFLIASSAHAPRPSRT</sequence>
<accession>A0A2W1BVF7</accession>
<dbReference type="Proteomes" id="UP000249218">
    <property type="component" value="Unassembled WGS sequence"/>
</dbReference>
<evidence type="ECO:0000313" key="2">
    <source>
        <dbReference type="EMBL" id="PZC75743.1"/>
    </source>
</evidence>
<proteinExistence type="predicted"/>
<dbReference type="EMBL" id="KZ149984">
    <property type="protein sequence ID" value="PZC75743.1"/>
    <property type="molecule type" value="Genomic_DNA"/>
</dbReference>
<feature type="region of interest" description="Disordered" evidence="1">
    <location>
        <begin position="74"/>
        <end position="94"/>
    </location>
</feature>
<evidence type="ECO:0000256" key="1">
    <source>
        <dbReference type="SAM" id="MobiDB-lite"/>
    </source>
</evidence>
<name>A0A2W1BVF7_HELAM</name>
<protein>
    <submittedName>
        <fullName evidence="2">Uncharacterized protein</fullName>
    </submittedName>
</protein>